<comment type="similarity">
    <text evidence="1">Belongs to the glycosyltransferase 2 family.</text>
</comment>
<evidence type="ECO:0000256" key="1">
    <source>
        <dbReference type="ARBA" id="ARBA00006739"/>
    </source>
</evidence>
<dbReference type="Proteomes" id="UP000232883">
    <property type="component" value="Chromosome"/>
</dbReference>
<reference evidence="6 7" key="1">
    <citation type="submission" date="2017-11" db="EMBL/GenBank/DDBJ databases">
        <title>Taxonomic description and genome sequences of Spirosoma HA7 sp. nov., isolated from pollen microhabitat of Corylus avellana.</title>
        <authorList>
            <person name="Ambika Manirajan B."/>
            <person name="Suarez C."/>
            <person name="Ratering S."/>
            <person name="Geissler-Plaum R."/>
            <person name="Cardinale M."/>
            <person name="Sylvia S."/>
        </authorList>
    </citation>
    <scope>NUCLEOTIDE SEQUENCE [LARGE SCALE GENOMIC DNA]</scope>
    <source>
        <strain evidence="6 7">HA7</strain>
    </source>
</reference>
<protein>
    <submittedName>
        <fullName evidence="6">dTDP-Rha--alpha-D-GlcNAc-pyrophosphate polyprenol alpha-3-L-rhamnosyltransferase</fullName>
    </submittedName>
</protein>
<dbReference type="AlphaFoldDB" id="A0A2K8Z778"/>
<dbReference type="OrthoDB" id="9771846at2"/>
<evidence type="ECO:0000313" key="7">
    <source>
        <dbReference type="Proteomes" id="UP000232883"/>
    </source>
</evidence>
<dbReference type="PANTHER" id="PTHR43179:SF12">
    <property type="entry name" value="GALACTOFURANOSYLTRANSFERASE GLFT2"/>
    <property type="match status" value="1"/>
</dbReference>
<accession>A0A2K8Z778</accession>
<feature type="transmembrane region" description="Helical" evidence="4">
    <location>
        <begin position="251"/>
        <end position="274"/>
    </location>
</feature>
<dbReference type="PANTHER" id="PTHR43179">
    <property type="entry name" value="RHAMNOSYLTRANSFERASE WBBL"/>
    <property type="match status" value="1"/>
</dbReference>
<evidence type="ECO:0000256" key="4">
    <source>
        <dbReference type="SAM" id="Phobius"/>
    </source>
</evidence>
<gene>
    <name evidence="6" type="ORF">CWM47_30215</name>
</gene>
<name>A0A2K8Z778_9BACT</name>
<evidence type="ECO:0000256" key="3">
    <source>
        <dbReference type="ARBA" id="ARBA00022679"/>
    </source>
</evidence>
<dbReference type="CDD" id="cd04186">
    <property type="entry name" value="GT_2_like_c"/>
    <property type="match status" value="1"/>
</dbReference>
<dbReference type="EMBL" id="CP025096">
    <property type="protein sequence ID" value="AUD05746.1"/>
    <property type="molecule type" value="Genomic_DNA"/>
</dbReference>
<dbReference type="Gene3D" id="3.90.550.10">
    <property type="entry name" value="Spore Coat Polysaccharide Biosynthesis Protein SpsA, Chain A"/>
    <property type="match status" value="1"/>
</dbReference>
<proteinExistence type="inferred from homology"/>
<feature type="domain" description="Glycosyltransferase 2-like" evidence="5">
    <location>
        <begin position="8"/>
        <end position="181"/>
    </location>
</feature>
<dbReference type="GO" id="GO:0016757">
    <property type="term" value="F:glycosyltransferase activity"/>
    <property type="evidence" value="ECO:0007669"/>
    <property type="project" value="UniProtKB-KW"/>
</dbReference>
<dbReference type="KEGG" id="spir:CWM47_30215"/>
<keyword evidence="4" id="KW-0812">Transmembrane</keyword>
<dbReference type="RefSeq" id="WP_100992299.1">
    <property type="nucleotide sequence ID" value="NZ_CP025096.1"/>
</dbReference>
<dbReference type="InterPro" id="IPR001173">
    <property type="entry name" value="Glyco_trans_2-like"/>
</dbReference>
<dbReference type="Pfam" id="PF00535">
    <property type="entry name" value="Glycos_transf_2"/>
    <property type="match status" value="1"/>
</dbReference>
<keyword evidence="4" id="KW-1133">Transmembrane helix</keyword>
<dbReference type="SUPFAM" id="SSF53448">
    <property type="entry name" value="Nucleotide-diphospho-sugar transferases"/>
    <property type="match status" value="1"/>
</dbReference>
<evidence type="ECO:0000259" key="5">
    <source>
        <dbReference type="Pfam" id="PF00535"/>
    </source>
</evidence>
<keyword evidence="2" id="KW-0328">Glycosyltransferase</keyword>
<sequence length="320" mass="36437">MRSVPLVSLITLNFNQAELTCALLESIQRLSYPAIEVIVVDNNSEEDPTELIRKRNFKDIKVIVTDKNLGFAGGNNVGIRQAKGDYVLLLNNDTEVTPDLIERLLEPFEHDTTLGVTCPKIRYFQEPTVIQYAGYTPLNQYTGQAWSIGSHQEDIGQFNTSGITPFAHGAAMMVKREVLERAGLLPELYFLYYEELDWCCRIIQAGYKIYYQSSALVFHKESMTVGKGNPMKVYYQTRNRIVFMRRNVSSLSLLIFSIYFTALALPKAVLIYCLRGQFLFLKAFLQGVRWNLHHTVERPTVSTQQTTLIDNDLVTLKASV</sequence>
<organism evidence="6 7">
    <name type="scientific">Spirosoma pollinicola</name>
    <dbReference type="NCBI Taxonomy" id="2057025"/>
    <lineage>
        <taxon>Bacteria</taxon>
        <taxon>Pseudomonadati</taxon>
        <taxon>Bacteroidota</taxon>
        <taxon>Cytophagia</taxon>
        <taxon>Cytophagales</taxon>
        <taxon>Cytophagaceae</taxon>
        <taxon>Spirosoma</taxon>
    </lineage>
</organism>
<keyword evidence="3 6" id="KW-0808">Transferase</keyword>
<evidence type="ECO:0000256" key="2">
    <source>
        <dbReference type="ARBA" id="ARBA00022676"/>
    </source>
</evidence>
<dbReference type="InterPro" id="IPR029044">
    <property type="entry name" value="Nucleotide-diphossugar_trans"/>
</dbReference>
<evidence type="ECO:0000313" key="6">
    <source>
        <dbReference type="EMBL" id="AUD05746.1"/>
    </source>
</evidence>
<keyword evidence="7" id="KW-1185">Reference proteome</keyword>
<keyword evidence="4" id="KW-0472">Membrane</keyword>